<keyword evidence="2" id="KW-1185">Reference proteome</keyword>
<protein>
    <submittedName>
        <fullName evidence="1">Uncharacterized protein</fullName>
    </submittedName>
</protein>
<name>A0A8X6P8W1_NEPPI</name>
<evidence type="ECO:0000313" key="1">
    <source>
        <dbReference type="EMBL" id="GFT53774.1"/>
    </source>
</evidence>
<dbReference type="AlphaFoldDB" id="A0A8X6P8W1"/>
<sequence>MIKINKFVGAGAEEIKVIYSHPFSSLSISLVIDAQFSFGLRLDAEPVRKILGEDFRCQSSRFAESDWKSHSLFWPEGTKRNGDLRDIRYNPFSAFLPCEKAPYHH</sequence>
<proteinExistence type="predicted"/>
<evidence type="ECO:0000313" key="2">
    <source>
        <dbReference type="Proteomes" id="UP000887013"/>
    </source>
</evidence>
<dbReference type="Proteomes" id="UP000887013">
    <property type="component" value="Unassembled WGS sequence"/>
</dbReference>
<accession>A0A8X6P8W1</accession>
<reference evidence="1" key="1">
    <citation type="submission" date="2020-08" db="EMBL/GenBank/DDBJ databases">
        <title>Multicomponent nature underlies the extraordinary mechanical properties of spider dragline silk.</title>
        <authorList>
            <person name="Kono N."/>
            <person name="Nakamura H."/>
            <person name="Mori M."/>
            <person name="Yoshida Y."/>
            <person name="Ohtoshi R."/>
            <person name="Malay A.D."/>
            <person name="Moran D.A.P."/>
            <person name="Tomita M."/>
            <person name="Numata K."/>
            <person name="Arakawa K."/>
        </authorList>
    </citation>
    <scope>NUCLEOTIDE SEQUENCE</scope>
</reference>
<organism evidence="1 2">
    <name type="scientific">Nephila pilipes</name>
    <name type="common">Giant wood spider</name>
    <name type="synonym">Nephila maculata</name>
    <dbReference type="NCBI Taxonomy" id="299642"/>
    <lineage>
        <taxon>Eukaryota</taxon>
        <taxon>Metazoa</taxon>
        <taxon>Ecdysozoa</taxon>
        <taxon>Arthropoda</taxon>
        <taxon>Chelicerata</taxon>
        <taxon>Arachnida</taxon>
        <taxon>Araneae</taxon>
        <taxon>Araneomorphae</taxon>
        <taxon>Entelegynae</taxon>
        <taxon>Araneoidea</taxon>
        <taxon>Nephilidae</taxon>
        <taxon>Nephila</taxon>
    </lineage>
</organism>
<dbReference type="EMBL" id="BMAW01017409">
    <property type="protein sequence ID" value="GFT53774.1"/>
    <property type="molecule type" value="Genomic_DNA"/>
</dbReference>
<comment type="caution">
    <text evidence="1">The sequence shown here is derived from an EMBL/GenBank/DDBJ whole genome shotgun (WGS) entry which is preliminary data.</text>
</comment>
<gene>
    <name evidence="1" type="ORF">NPIL_578051</name>
</gene>